<dbReference type="InterPro" id="IPR013249">
    <property type="entry name" value="RNA_pol_sigma70_r4_t2"/>
</dbReference>
<dbReference type="Gene3D" id="1.10.1740.10">
    <property type="match status" value="1"/>
</dbReference>
<name>A0ABS5VZG4_9BACT</name>
<gene>
    <name evidence="6" type="ORF">KK060_23695</name>
</gene>
<keyword evidence="7" id="KW-1185">Reference proteome</keyword>
<accession>A0ABS5VZG4</accession>
<evidence type="ECO:0000313" key="7">
    <source>
        <dbReference type="Proteomes" id="UP000772618"/>
    </source>
</evidence>
<evidence type="ECO:0000259" key="5">
    <source>
        <dbReference type="Pfam" id="PF08281"/>
    </source>
</evidence>
<evidence type="ECO:0000256" key="1">
    <source>
        <dbReference type="ARBA" id="ARBA00010641"/>
    </source>
</evidence>
<dbReference type="RefSeq" id="WP_254157508.1">
    <property type="nucleotide sequence ID" value="NZ_JAHESD010000098.1"/>
</dbReference>
<evidence type="ECO:0000313" key="6">
    <source>
        <dbReference type="EMBL" id="MBT1706304.1"/>
    </source>
</evidence>
<dbReference type="SUPFAM" id="SSF88659">
    <property type="entry name" value="Sigma3 and sigma4 domains of RNA polymerase sigma factors"/>
    <property type="match status" value="1"/>
</dbReference>
<reference evidence="6 7" key="1">
    <citation type="submission" date="2021-05" db="EMBL/GenBank/DDBJ databases">
        <title>A Polyphasic approach of four new species of the genus Ohtaekwangia: Ohtaekwangia histidinii sp. nov., Ohtaekwangia cretensis sp. nov., Ohtaekwangia indiensis sp. nov., Ohtaekwangia reichenbachii sp. nov. from diverse environment.</title>
        <authorList>
            <person name="Octaviana S."/>
        </authorList>
    </citation>
    <scope>NUCLEOTIDE SEQUENCE [LARGE SCALE GENOMIC DNA]</scope>
    <source>
        <strain evidence="6 7">PWU20</strain>
    </source>
</reference>
<keyword evidence="4" id="KW-0804">Transcription</keyword>
<feature type="domain" description="RNA polymerase sigma factor 70 region 4 type 2" evidence="5">
    <location>
        <begin position="130"/>
        <end position="174"/>
    </location>
</feature>
<dbReference type="NCBIfam" id="TIGR02937">
    <property type="entry name" value="sigma70-ECF"/>
    <property type="match status" value="1"/>
</dbReference>
<dbReference type="Proteomes" id="UP000772618">
    <property type="component" value="Unassembled WGS sequence"/>
</dbReference>
<sequence>MNSYQHYTDGELVAVLLQGEKKAFEEIYYRYINPLTQYARKRISDKDDCFEIIQEVFESIWLRHSELAHITILEAYLYRMVKYKIIRYFQHNQVVKKYQDHFARFEVIISELADEEEEVETLRALIKGSMNGLPERCRMVVQLRIDENLTNGDIAKRMNIDKATVKRYMTSALKYFRKLHSPLYKSRF</sequence>
<dbReference type="PANTHER" id="PTHR43133">
    <property type="entry name" value="RNA POLYMERASE ECF-TYPE SIGMA FACTO"/>
    <property type="match status" value="1"/>
</dbReference>
<dbReference type="EMBL" id="JAHESD010000098">
    <property type="protein sequence ID" value="MBT1706304.1"/>
    <property type="molecule type" value="Genomic_DNA"/>
</dbReference>
<evidence type="ECO:0000256" key="2">
    <source>
        <dbReference type="ARBA" id="ARBA00023015"/>
    </source>
</evidence>
<protein>
    <submittedName>
        <fullName evidence="6">Sigma-70 family RNA polymerase sigma factor</fullName>
    </submittedName>
</protein>
<dbReference type="InterPro" id="IPR039425">
    <property type="entry name" value="RNA_pol_sigma-70-like"/>
</dbReference>
<evidence type="ECO:0000256" key="3">
    <source>
        <dbReference type="ARBA" id="ARBA00023082"/>
    </source>
</evidence>
<dbReference type="PANTHER" id="PTHR43133:SF46">
    <property type="entry name" value="RNA POLYMERASE SIGMA-70 FACTOR ECF SUBFAMILY"/>
    <property type="match status" value="1"/>
</dbReference>
<dbReference type="InterPro" id="IPR014284">
    <property type="entry name" value="RNA_pol_sigma-70_dom"/>
</dbReference>
<dbReference type="Pfam" id="PF08281">
    <property type="entry name" value="Sigma70_r4_2"/>
    <property type="match status" value="1"/>
</dbReference>
<dbReference type="InterPro" id="IPR013325">
    <property type="entry name" value="RNA_pol_sigma_r2"/>
</dbReference>
<proteinExistence type="inferred from homology"/>
<dbReference type="SUPFAM" id="SSF88946">
    <property type="entry name" value="Sigma2 domain of RNA polymerase sigma factors"/>
    <property type="match status" value="1"/>
</dbReference>
<comment type="caution">
    <text evidence="6">The sequence shown here is derived from an EMBL/GenBank/DDBJ whole genome shotgun (WGS) entry which is preliminary data.</text>
</comment>
<dbReference type="InterPro" id="IPR013324">
    <property type="entry name" value="RNA_pol_sigma_r3/r4-like"/>
</dbReference>
<evidence type="ECO:0000256" key="4">
    <source>
        <dbReference type="ARBA" id="ARBA00023163"/>
    </source>
</evidence>
<keyword evidence="3" id="KW-0731">Sigma factor</keyword>
<organism evidence="6 7">
    <name type="scientific">Chryseosolibacter indicus</name>
    <dbReference type="NCBI Taxonomy" id="2782351"/>
    <lineage>
        <taxon>Bacteria</taxon>
        <taxon>Pseudomonadati</taxon>
        <taxon>Bacteroidota</taxon>
        <taxon>Cytophagia</taxon>
        <taxon>Cytophagales</taxon>
        <taxon>Chryseotaleaceae</taxon>
        <taxon>Chryseosolibacter</taxon>
    </lineage>
</organism>
<comment type="similarity">
    <text evidence="1">Belongs to the sigma-70 factor family. ECF subfamily.</text>
</comment>
<dbReference type="Gene3D" id="1.10.10.10">
    <property type="entry name" value="Winged helix-like DNA-binding domain superfamily/Winged helix DNA-binding domain"/>
    <property type="match status" value="1"/>
</dbReference>
<dbReference type="InterPro" id="IPR036388">
    <property type="entry name" value="WH-like_DNA-bd_sf"/>
</dbReference>
<keyword evidence="2" id="KW-0805">Transcription regulation</keyword>